<dbReference type="PANTHER" id="PTHR43300">
    <property type="entry name" value="ACETYLTRANSFERASE"/>
    <property type="match status" value="1"/>
</dbReference>
<dbReference type="Pfam" id="PF17836">
    <property type="entry name" value="PglD_N"/>
    <property type="match status" value="1"/>
</dbReference>
<dbReference type="Pfam" id="PF00132">
    <property type="entry name" value="Hexapep"/>
    <property type="match status" value="1"/>
</dbReference>
<dbReference type="Proteomes" id="UP000184088">
    <property type="component" value="Unassembled WGS sequence"/>
</dbReference>
<dbReference type="Gene3D" id="3.40.50.20">
    <property type="match status" value="1"/>
</dbReference>
<reference evidence="3 4" key="1">
    <citation type="submission" date="2016-11" db="EMBL/GenBank/DDBJ databases">
        <authorList>
            <person name="Jaros S."/>
            <person name="Januszkiewicz K."/>
            <person name="Wedrychowicz H."/>
        </authorList>
    </citation>
    <scope>NUCLEOTIDE SEQUENCE [LARGE SCALE GENOMIC DNA]</scope>
    <source>
        <strain evidence="3 4">DSM 17918</strain>
    </source>
</reference>
<proteinExistence type="predicted"/>
<dbReference type="Gene3D" id="2.160.10.10">
    <property type="entry name" value="Hexapeptide repeat proteins"/>
    <property type="match status" value="1"/>
</dbReference>
<organism evidence="3 4">
    <name type="scientific">Caldanaerobius fijiensis DSM 17918</name>
    <dbReference type="NCBI Taxonomy" id="1121256"/>
    <lineage>
        <taxon>Bacteria</taxon>
        <taxon>Bacillati</taxon>
        <taxon>Bacillota</taxon>
        <taxon>Clostridia</taxon>
        <taxon>Thermoanaerobacterales</taxon>
        <taxon>Thermoanaerobacteraceae</taxon>
        <taxon>Caldanaerobius</taxon>
    </lineage>
</organism>
<dbReference type="NCBIfam" id="TIGR03570">
    <property type="entry name" value="NeuD_NnaD"/>
    <property type="match status" value="1"/>
</dbReference>
<dbReference type="InterPro" id="IPR011004">
    <property type="entry name" value="Trimer_LpxA-like_sf"/>
</dbReference>
<dbReference type="STRING" id="1121256.SAMN02746089_02075"/>
<dbReference type="InterPro" id="IPR050179">
    <property type="entry name" value="Trans_hexapeptide_repeat"/>
</dbReference>
<sequence>MIEILRQIAIIGAGGVGKEVALLIEEINNIKPTWDLIGFIDDNKDLHGKYINGIKVLGGIDYLSNNADNIFVICAIADYKIKKSIVSKLENYNVEYANIIHPSVYISKTNLIGKDVIIYPGCILTTNIKIGNHVIISPKCGIGHEAYIDDYVSLLWDVNVAGNVRINEGCLIGSNATIIQNKEVGKGTIIGAGAVVVDNIPSNCTAVGVPAKPIKFHEEAK</sequence>
<keyword evidence="4" id="KW-1185">Reference proteome</keyword>
<dbReference type="GO" id="GO:0016746">
    <property type="term" value="F:acyltransferase activity"/>
    <property type="evidence" value="ECO:0007669"/>
    <property type="project" value="UniProtKB-KW"/>
</dbReference>
<feature type="domain" description="PglD N-terminal" evidence="2">
    <location>
        <begin position="7"/>
        <end position="89"/>
    </location>
</feature>
<evidence type="ECO:0000259" key="2">
    <source>
        <dbReference type="Pfam" id="PF17836"/>
    </source>
</evidence>
<dbReference type="EMBL" id="FQVH01000027">
    <property type="protein sequence ID" value="SHF51951.1"/>
    <property type="molecule type" value="Genomic_DNA"/>
</dbReference>
<evidence type="ECO:0000313" key="4">
    <source>
        <dbReference type="Proteomes" id="UP000184088"/>
    </source>
</evidence>
<dbReference type="InterPro" id="IPR020019">
    <property type="entry name" value="AcTrfase_PglD-like"/>
</dbReference>
<evidence type="ECO:0000256" key="1">
    <source>
        <dbReference type="PIRSR" id="PIRSR620019-1"/>
    </source>
</evidence>
<gene>
    <name evidence="3" type="ORF">SAMN02746089_02075</name>
</gene>
<dbReference type="SUPFAM" id="SSF51161">
    <property type="entry name" value="Trimeric LpxA-like enzymes"/>
    <property type="match status" value="1"/>
</dbReference>
<feature type="site" description="Increases basicity of active site His" evidence="1">
    <location>
        <position position="145"/>
    </location>
</feature>
<dbReference type="PANTHER" id="PTHR43300:SF7">
    <property type="entry name" value="UDP-N-ACETYLBACILLOSAMINE N-ACETYLTRANSFERASE"/>
    <property type="match status" value="1"/>
</dbReference>
<dbReference type="InterPro" id="IPR001451">
    <property type="entry name" value="Hexapep"/>
</dbReference>
<keyword evidence="3" id="KW-0012">Acyltransferase</keyword>
<dbReference type="InterPro" id="IPR041561">
    <property type="entry name" value="PglD_N"/>
</dbReference>
<dbReference type="AlphaFoldDB" id="A0A1M5CB71"/>
<protein>
    <submittedName>
        <fullName evidence="3">Sugar O-acyltransferase, sialic acid O-acetyltransferase NeuD family</fullName>
    </submittedName>
</protein>
<name>A0A1M5CB71_9THEO</name>
<dbReference type="RefSeq" id="WP_073344978.1">
    <property type="nucleotide sequence ID" value="NZ_FQVH01000027.1"/>
</dbReference>
<evidence type="ECO:0000313" key="3">
    <source>
        <dbReference type="EMBL" id="SHF51951.1"/>
    </source>
</evidence>
<keyword evidence="3" id="KW-0808">Transferase</keyword>
<feature type="active site" description="Proton acceptor" evidence="1">
    <location>
        <position position="144"/>
    </location>
</feature>
<dbReference type="CDD" id="cd03360">
    <property type="entry name" value="LbH_AT_putative"/>
    <property type="match status" value="1"/>
</dbReference>
<accession>A0A1M5CB71</accession>